<dbReference type="CDD" id="cd00051">
    <property type="entry name" value="EFh"/>
    <property type="match status" value="2"/>
</dbReference>
<dbReference type="InterPro" id="IPR028846">
    <property type="entry name" value="Recoverin"/>
</dbReference>
<comment type="similarity">
    <text evidence="1">Belongs to the recoverin family.</text>
</comment>
<reference evidence="6 7" key="1">
    <citation type="journal article" date="2016" name="Nat. Commun.">
        <title>Extremotolerant tardigrade genome and improved radiotolerance of human cultured cells by tardigrade-unique protein.</title>
        <authorList>
            <person name="Hashimoto T."/>
            <person name="Horikawa D.D."/>
            <person name="Saito Y."/>
            <person name="Kuwahara H."/>
            <person name="Kozuka-Hata H."/>
            <person name="Shin-I T."/>
            <person name="Minakuchi Y."/>
            <person name="Ohishi K."/>
            <person name="Motoyama A."/>
            <person name="Aizu T."/>
            <person name="Enomoto A."/>
            <person name="Kondo K."/>
            <person name="Tanaka S."/>
            <person name="Hara Y."/>
            <person name="Koshikawa S."/>
            <person name="Sagara H."/>
            <person name="Miura T."/>
            <person name="Yokobori S."/>
            <person name="Miyagawa K."/>
            <person name="Suzuki Y."/>
            <person name="Kubo T."/>
            <person name="Oyama M."/>
            <person name="Kohara Y."/>
            <person name="Fujiyama A."/>
            <person name="Arakawa K."/>
            <person name="Katayama T."/>
            <person name="Toyoda A."/>
            <person name="Kunieda T."/>
        </authorList>
    </citation>
    <scope>NUCLEOTIDE SEQUENCE [LARGE SCALE GENOMIC DNA]</scope>
    <source>
        <strain evidence="6 7">YOKOZUNA-1</strain>
    </source>
</reference>
<keyword evidence="7" id="KW-1185">Reference proteome</keyword>
<dbReference type="PROSITE" id="PS00018">
    <property type="entry name" value="EF_HAND_1"/>
    <property type="match status" value="2"/>
</dbReference>
<dbReference type="Pfam" id="PF13499">
    <property type="entry name" value="EF-hand_7"/>
    <property type="match status" value="1"/>
</dbReference>
<feature type="domain" description="EF-hand" evidence="5">
    <location>
        <begin position="84"/>
        <end position="119"/>
    </location>
</feature>
<dbReference type="SUPFAM" id="SSF47473">
    <property type="entry name" value="EF-hand"/>
    <property type="match status" value="1"/>
</dbReference>
<dbReference type="PANTHER" id="PTHR23055">
    <property type="entry name" value="CALCIUM BINDING PROTEINS"/>
    <property type="match status" value="1"/>
</dbReference>
<evidence type="ECO:0000313" key="7">
    <source>
        <dbReference type="Proteomes" id="UP000186922"/>
    </source>
</evidence>
<sequence length="230" mass="25765">MNALSSIRSVITSLSRKGSDGGEDDMAVVNRYAPVSLQDLASRTHYSPQEIQLIYRAFKNDCPTAIIYEDKFKELYSYYFPLGDARTFAGYIFSVLDHDRTGCINFEQFLMAMSILTRGELTEKLRWIFNLYDLNADGRITPDELKAVVSAVHEMLGNHTTPLPPSEDTIKAQVARIFQKMDRNGDGVITLDEFTKSCLEKSKSNGKRGFMLTTSHGGRGINISQTVLDG</sequence>
<dbReference type="SMART" id="SM00054">
    <property type="entry name" value="EFh"/>
    <property type="match status" value="3"/>
</dbReference>
<dbReference type="Gene3D" id="1.10.238.10">
    <property type="entry name" value="EF-hand"/>
    <property type="match status" value="1"/>
</dbReference>
<name>A0A1D1VLW3_RAMVA</name>
<dbReference type="PRINTS" id="PR00450">
    <property type="entry name" value="RECOVERIN"/>
</dbReference>
<evidence type="ECO:0000256" key="4">
    <source>
        <dbReference type="ARBA" id="ARBA00022837"/>
    </source>
</evidence>
<dbReference type="AlphaFoldDB" id="A0A1D1VLW3"/>
<dbReference type="FunFam" id="1.10.238.10:FF:000009">
    <property type="entry name" value="Visinin-like protein 1"/>
    <property type="match status" value="1"/>
</dbReference>
<keyword evidence="2" id="KW-0479">Metal-binding</keyword>
<dbReference type="Proteomes" id="UP000186922">
    <property type="component" value="Unassembled WGS sequence"/>
</dbReference>
<protein>
    <recommendedName>
        <fullName evidence="5">EF-hand domain-containing protein</fullName>
    </recommendedName>
</protein>
<accession>A0A1D1VLW3</accession>
<dbReference type="PANTHER" id="PTHR23055:SF167">
    <property type="entry name" value="EF-HAND DOMAIN-CONTAINING PROTEIN"/>
    <property type="match status" value="1"/>
</dbReference>
<evidence type="ECO:0000256" key="3">
    <source>
        <dbReference type="ARBA" id="ARBA00022737"/>
    </source>
</evidence>
<dbReference type="PROSITE" id="PS50222">
    <property type="entry name" value="EF_HAND_2"/>
    <property type="match status" value="3"/>
</dbReference>
<keyword evidence="4" id="KW-0106">Calcium</keyword>
<gene>
    <name evidence="6" type="primary">RvY_12465-1</name>
    <name evidence="6" type="synonym">RvY_12465.1</name>
    <name evidence="6" type="ORF">RvY_12465</name>
</gene>
<keyword evidence="3" id="KW-0677">Repeat</keyword>
<dbReference type="InterPro" id="IPR002048">
    <property type="entry name" value="EF_hand_dom"/>
</dbReference>
<proteinExistence type="inferred from homology"/>
<evidence type="ECO:0000259" key="5">
    <source>
        <dbReference type="PROSITE" id="PS50222"/>
    </source>
</evidence>
<evidence type="ECO:0000256" key="1">
    <source>
        <dbReference type="ARBA" id="ARBA00006049"/>
    </source>
</evidence>
<feature type="domain" description="EF-hand" evidence="5">
    <location>
        <begin position="169"/>
        <end position="204"/>
    </location>
</feature>
<dbReference type="InterPro" id="IPR018247">
    <property type="entry name" value="EF_Hand_1_Ca_BS"/>
</dbReference>
<feature type="domain" description="EF-hand" evidence="5">
    <location>
        <begin position="120"/>
        <end position="155"/>
    </location>
</feature>
<organism evidence="6 7">
    <name type="scientific">Ramazzottius varieornatus</name>
    <name type="common">Water bear</name>
    <name type="synonym">Tardigrade</name>
    <dbReference type="NCBI Taxonomy" id="947166"/>
    <lineage>
        <taxon>Eukaryota</taxon>
        <taxon>Metazoa</taxon>
        <taxon>Ecdysozoa</taxon>
        <taxon>Tardigrada</taxon>
        <taxon>Eutardigrada</taxon>
        <taxon>Parachela</taxon>
        <taxon>Hypsibioidea</taxon>
        <taxon>Ramazzottiidae</taxon>
        <taxon>Ramazzottius</taxon>
    </lineage>
</organism>
<comment type="caution">
    <text evidence="6">The sequence shown here is derived from an EMBL/GenBank/DDBJ whole genome shotgun (WGS) entry which is preliminary data.</text>
</comment>
<dbReference type="InterPro" id="IPR011992">
    <property type="entry name" value="EF-hand-dom_pair"/>
</dbReference>
<evidence type="ECO:0000313" key="6">
    <source>
        <dbReference type="EMBL" id="GAV01816.1"/>
    </source>
</evidence>
<dbReference type="OrthoDB" id="191686at2759"/>
<dbReference type="EMBL" id="BDGG01000007">
    <property type="protein sequence ID" value="GAV01816.1"/>
    <property type="molecule type" value="Genomic_DNA"/>
</dbReference>
<dbReference type="GO" id="GO:0005509">
    <property type="term" value="F:calcium ion binding"/>
    <property type="evidence" value="ECO:0007669"/>
    <property type="project" value="InterPro"/>
</dbReference>
<evidence type="ECO:0000256" key="2">
    <source>
        <dbReference type="ARBA" id="ARBA00022723"/>
    </source>
</evidence>
<dbReference type="STRING" id="947166.A0A1D1VLW3"/>